<dbReference type="AlphaFoldDB" id="A0A074WIY4"/>
<evidence type="ECO:0000313" key="1">
    <source>
        <dbReference type="EMBL" id="KEQ71564.1"/>
    </source>
</evidence>
<dbReference type="CDD" id="cd02603">
    <property type="entry name" value="HAD_sEH-N_like"/>
    <property type="match status" value="1"/>
</dbReference>
<dbReference type="PANTHER" id="PTHR47829:SF1">
    <property type="entry name" value="HAD FAMILY PHOSPHATASE"/>
    <property type="match status" value="1"/>
</dbReference>
<dbReference type="SFLD" id="SFLDG01129">
    <property type="entry name" value="C1.5:_HAD__Beta-PGM__Phosphata"/>
    <property type="match status" value="1"/>
</dbReference>
<proteinExistence type="predicted"/>
<keyword evidence="2" id="KW-1185">Reference proteome</keyword>
<dbReference type="EMBL" id="KL584713">
    <property type="protein sequence ID" value="KEQ71564.1"/>
    <property type="molecule type" value="Genomic_DNA"/>
</dbReference>
<dbReference type="RefSeq" id="XP_013425966.1">
    <property type="nucleotide sequence ID" value="XM_013570512.1"/>
</dbReference>
<organism evidence="1 2">
    <name type="scientific">Aureobasidium namibiae CBS 147.97</name>
    <dbReference type="NCBI Taxonomy" id="1043004"/>
    <lineage>
        <taxon>Eukaryota</taxon>
        <taxon>Fungi</taxon>
        <taxon>Dikarya</taxon>
        <taxon>Ascomycota</taxon>
        <taxon>Pezizomycotina</taxon>
        <taxon>Dothideomycetes</taxon>
        <taxon>Dothideomycetidae</taxon>
        <taxon>Dothideales</taxon>
        <taxon>Saccotheciaceae</taxon>
        <taxon>Aureobasidium</taxon>
    </lineage>
</organism>
<dbReference type="PANTHER" id="PTHR47829">
    <property type="entry name" value="HYDROLASE, PUTATIVE (AFU_ORTHOLOGUE AFUA_1G12880)-RELATED"/>
    <property type="match status" value="1"/>
</dbReference>
<dbReference type="InterPro" id="IPR052898">
    <property type="entry name" value="ACAD10-like"/>
</dbReference>
<dbReference type="InterPro" id="IPR023214">
    <property type="entry name" value="HAD_sf"/>
</dbReference>
<dbReference type="SUPFAM" id="SSF56784">
    <property type="entry name" value="HAD-like"/>
    <property type="match status" value="1"/>
</dbReference>
<reference evidence="1 2" key="1">
    <citation type="journal article" date="2014" name="BMC Genomics">
        <title>Genome sequencing of four Aureobasidium pullulans varieties: biotechnological potential, stress tolerance, and description of new species.</title>
        <authorList>
            <person name="Gostin Ar C."/>
            <person name="Ohm R.A."/>
            <person name="Kogej T."/>
            <person name="Sonjak S."/>
            <person name="Turk M."/>
            <person name="Zajc J."/>
            <person name="Zalar P."/>
            <person name="Grube M."/>
            <person name="Sun H."/>
            <person name="Han J."/>
            <person name="Sharma A."/>
            <person name="Chiniquy J."/>
            <person name="Ngan C.Y."/>
            <person name="Lipzen A."/>
            <person name="Barry K."/>
            <person name="Grigoriev I.V."/>
            <person name="Gunde-Cimerman N."/>
        </authorList>
    </citation>
    <scope>NUCLEOTIDE SEQUENCE [LARGE SCALE GENOMIC DNA]</scope>
    <source>
        <strain evidence="1 2">CBS 147.97</strain>
    </source>
</reference>
<name>A0A074WIY4_9PEZI</name>
<dbReference type="Gene3D" id="1.10.150.240">
    <property type="entry name" value="Putative phosphatase, domain 2"/>
    <property type="match status" value="1"/>
</dbReference>
<accession>A0A074WIY4</accession>
<dbReference type="OrthoDB" id="1694274at2759"/>
<dbReference type="SFLD" id="SFLDS00003">
    <property type="entry name" value="Haloacid_Dehalogenase"/>
    <property type="match status" value="1"/>
</dbReference>
<dbReference type="GeneID" id="25415399"/>
<dbReference type="Gene3D" id="3.40.50.1000">
    <property type="entry name" value="HAD superfamily/HAD-like"/>
    <property type="match status" value="1"/>
</dbReference>
<dbReference type="Proteomes" id="UP000027730">
    <property type="component" value="Unassembled WGS sequence"/>
</dbReference>
<protein>
    <submittedName>
        <fullName evidence="1">HAD-like protein</fullName>
    </submittedName>
</protein>
<dbReference type="InterPro" id="IPR036412">
    <property type="entry name" value="HAD-like_sf"/>
</dbReference>
<sequence length="278" mass="30988">MYSPPPKVLLFDIGGVCVVSPFAAILAYEQQNSIPIGWINTAISASGKTGAWAKLERGQIPLDASFFSAFTHDLRDEKLWRNFYIKHLQKTRKESAAQAAEEAAFQVPQPPSIDGEKLYWEMMTVSRKPDPWMWPALQQLRKHAKRKGYIVAALSNTSIFPVDHPFNDPDTPDGQFHSRLRGIFDLFVSSAHVGMRKPDEEIYHYAVDALDKLARDGGDTEGVAAGDIVFFDDIGTNLRTARQVGMRTVKVELGMADKAVEELERLTGLKLKGEAAKL</sequence>
<dbReference type="STRING" id="1043004.A0A074WIY4"/>
<gene>
    <name evidence="1" type="ORF">M436DRAFT_73996</name>
</gene>
<dbReference type="InterPro" id="IPR023198">
    <property type="entry name" value="PGP-like_dom2"/>
</dbReference>
<evidence type="ECO:0000313" key="2">
    <source>
        <dbReference type="Proteomes" id="UP000027730"/>
    </source>
</evidence>
<dbReference type="Pfam" id="PF00702">
    <property type="entry name" value="Hydrolase"/>
    <property type="match status" value="1"/>
</dbReference>
<dbReference type="HOGENOM" id="CLU_045011_1_1_1"/>